<evidence type="ECO:0000313" key="5">
    <source>
        <dbReference type="CGD" id="CAL0000176804"/>
    </source>
</evidence>
<feature type="compositionally biased region" description="Basic residues" evidence="2">
    <location>
        <begin position="91"/>
        <end position="111"/>
    </location>
</feature>
<dbReference type="GO" id="GO:0031932">
    <property type="term" value="C:TORC2 complex"/>
    <property type="evidence" value="ECO:0000318"/>
    <property type="project" value="GO_Central"/>
</dbReference>
<evidence type="ECO:0000256" key="2">
    <source>
        <dbReference type="SAM" id="MobiDB-lite"/>
    </source>
</evidence>
<dbReference type="EMBL" id="CP017623">
    <property type="protein sequence ID" value="AOW26860.1"/>
    <property type="molecule type" value="Genomic_DNA"/>
</dbReference>
<keyword evidence="7" id="KW-1185">Reference proteome</keyword>
<dbReference type="OrthoDB" id="241990at2759"/>
<feature type="region of interest" description="Disordered" evidence="2">
    <location>
        <begin position="171"/>
        <end position="360"/>
    </location>
</feature>
<dbReference type="GO" id="GO:0005737">
    <property type="term" value="C:cytoplasm"/>
    <property type="evidence" value="ECO:0000318"/>
    <property type="project" value="GO_Central"/>
</dbReference>
<dbReference type="RefSeq" id="XP_716290.2">
    <property type="nucleotide sequence ID" value="XM_711197.2"/>
</dbReference>
<dbReference type="VEuPathDB" id="FungiDB:C1_12430W_A"/>
<dbReference type="eggNOG" id="KOG3739">
    <property type="taxonomic scope" value="Eukaryota"/>
</dbReference>
<dbReference type="PANTHER" id="PTHR13335:SF1">
    <property type="entry name" value="TARGET OF RAPAMYCIN COMPLEX 2 SUBUNIT MAPKAP1"/>
    <property type="match status" value="1"/>
</dbReference>
<dbReference type="PANTHER" id="PTHR13335">
    <property type="entry name" value="TARGET OF RAPAMYCIN COMPLEX 2 SUBUNIT MAPKAP1"/>
    <property type="match status" value="1"/>
</dbReference>
<comment type="similarity">
    <text evidence="1">Belongs to the SIN1 family.</text>
</comment>
<dbReference type="GO" id="GO:0005546">
    <property type="term" value="F:phosphatidylinositol-4,5-bisphosphate binding"/>
    <property type="evidence" value="ECO:0000318"/>
    <property type="project" value="GO_Central"/>
</dbReference>
<reference evidence="6 7" key="3">
    <citation type="journal article" date="2013" name="Genome Biol.">
        <title>Assembly of a phased diploid Candida albicans genome facilitates allele-specific measurements and provides a simple model for repeat and indel structure.</title>
        <authorList>
            <person name="Muzzey D."/>
            <person name="Schwartz K."/>
            <person name="Weissman J.S."/>
            <person name="Sherlock G."/>
        </authorList>
    </citation>
    <scope>NUCLEOTIDE SEQUENCE [LARGE SCALE GENOMIC DNA]</scope>
    <source>
        <strain evidence="7">SC5314 / ATCC MYA-2876</strain>
    </source>
</reference>
<dbReference type="Pfam" id="PF16979">
    <property type="entry name" value="SIN1_PH"/>
    <property type="match status" value="1"/>
</dbReference>
<evidence type="ECO:0000256" key="1">
    <source>
        <dbReference type="ARBA" id="ARBA00009407"/>
    </source>
</evidence>
<dbReference type="KEGG" id="cal:CAALFM_C112430WA"/>
<evidence type="ECO:0008006" key="8">
    <source>
        <dbReference type="Google" id="ProtNLM"/>
    </source>
</evidence>
<feature type="compositionally biased region" description="Acidic residues" evidence="2">
    <location>
        <begin position="322"/>
        <end position="360"/>
    </location>
</feature>
<accession>A0A1D8PFD7</accession>
<dbReference type="AlphaFoldDB" id="A0A1D8PFD7"/>
<dbReference type="Proteomes" id="UP000000559">
    <property type="component" value="Chromosome 1"/>
</dbReference>
<proteinExistence type="inferred from homology"/>
<protein>
    <recommendedName>
        <fullName evidence="8">Stress-activated map kinase-interacting protein 1</fullName>
    </recommendedName>
</protein>
<feature type="domain" description="SIN1-type PH" evidence="4">
    <location>
        <begin position="826"/>
        <end position="974"/>
    </location>
</feature>
<dbReference type="GeneID" id="3642013"/>
<dbReference type="SMR" id="A0A1D8PFD7"/>
<sequence>MAFPLDQSDLIRHLRTTYLVLNEDSDYARRIIKHSSLPIPSNENTPRTPFSESPPITFEIARHIKKSVHNGLRYDDTYSSQPSFSTSPAKATKKRRKRKSKKTVKLPKNSKTKNEVISPPSLDENDGAMLLNSGSLDNTSTDSNMDYPVGSTTESELTPIIESKGDDMMRLEEPDESNANSSGGTTFGLRYTKTIRGSSGGSKKSRPKSKSKIPIVKFFQSGKESGSVSDSDSDSDSDVNDRKLQLYQSDSINSTNNTLEEVTTEDGDITEQENEPEIVEVNKSHKKTEENSDVITIDSDFGVPVNSRGHVVQNYQPKDQGVSDEEIEAEIDEDYDSEDSDEYEYEYDEDGEEDSNDSEFTDLDNDSLVGSSLILDSTYNDNGGDSFSFVRTSNVSEFDTQKSRKKKKADSFDQHTVPKGNTLVRQRSSSAGNSKSYLALTALSYKNPTFQFEKVAPTKVDTPKASKLSSLIHSKYKSNNINPLNYYSFVDASSSSVKQTLVDIFVPPNTKATLIKLAMVENVAISDCIGFVLLNLCKLPESNSIKDLDYLNPNHWRLELVDEDGENYGSFGVLDRTRLLSSYNNPKELAICRITDYNEIKKNDLQSPLPVEVKKDLEALQRKRHSINQIVESGIEESTGEKIEFQIGVFEYDDDGLPRKESIKVPSEYTMGQVLKEFCAQQGLILIKYRFRLVDQSTGQSRFVKDVEKCGDLKQRTLELIPSDTKLNSIMNASYDVGMIEARITPSDFTLPNITPTVEQMDDKMQKLNLKDTHKPTNTLIPKEDKKASSFNSTNAIKQAITSNRYLENIFTGDNPALPINLNTIYFKWKVLKNNSKMKIKNFSEKNFIIDGDYIHLTPPDDLTMNMPPESSVININGHNHTHHHNYLNHQFNRAHNKTSTKTYSFHITQILKLKKYVKNPNYFRIIIQSQQSMTENNEVLNSTKEVPTKKFYLIAINEQECSEIISKLKWVLQVYNFSSGGL</sequence>
<dbReference type="GO" id="GO:0005886">
    <property type="term" value="C:plasma membrane"/>
    <property type="evidence" value="ECO:0000318"/>
    <property type="project" value="GO_Central"/>
</dbReference>
<gene>
    <name evidence="6" type="ordered locus">CAALFM_C112430WA</name>
    <name evidence="5" type="ordered locus">orf19.12688</name>
</gene>
<feature type="region of interest" description="Disordered" evidence="2">
    <location>
        <begin position="73"/>
        <end position="155"/>
    </location>
</feature>
<feature type="compositionally biased region" description="Basic and acidic residues" evidence="2">
    <location>
        <begin position="280"/>
        <end position="290"/>
    </location>
</feature>
<dbReference type="InterPro" id="IPR011993">
    <property type="entry name" value="PH-like_dom_sf"/>
</dbReference>
<dbReference type="InterPro" id="IPR031567">
    <property type="entry name" value="CRIM_dom"/>
</dbReference>
<reference evidence="6 7" key="1">
    <citation type="journal article" date="2004" name="Proc. Natl. Acad. Sci. U.S.A.">
        <title>The diploid genome sequence of Candida albicans.</title>
        <authorList>
            <person name="Jones T."/>
            <person name="Federspiel N.A."/>
            <person name="Chibana H."/>
            <person name="Dungan J."/>
            <person name="Kalman S."/>
            <person name="Magee B.B."/>
            <person name="Newport G."/>
            <person name="Thorstenson Y.R."/>
            <person name="Agabian N."/>
            <person name="Magee P.T."/>
            <person name="Davis R.W."/>
            <person name="Scherer S."/>
        </authorList>
    </citation>
    <scope>NUCLEOTIDE SEQUENCE [LARGE SCALE GENOMIC DNA]</scope>
    <source>
        <strain evidence="7">SC5314 / ATCC MYA-2876</strain>
    </source>
</reference>
<dbReference type="InParanoid" id="A0A1D8PFD7"/>
<feature type="compositionally biased region" description="Polar residues" evidence="2">
    <location>
        <begin position="246"/>
        <end position="261"/>
    </location>
</feature>
<dbReference type="CGD" id="CAL0000176804">
    <property type="gene designation" value="orf19.12688"/>
</dbReference>
<dbReference type="Gene3D" id="2.30.29.30">
    <property type="entry name" value="Pleckstrin-homology domain (PH domain)/Phosphotyrosine-binding domain (PTB)"/>
    <property type="match status" value="1"/>
</dbReference>
<dbReference type="STRING" id="237561.A0A1D8PFD7"/>
<evidence type="ECO:0000313" key="6">
    <source>
        <dbReference type="EMBL" id="AOW26860.1"/>
    </source>
</evidence>
<reference evidence="6 7" key="2">
    <citation type="journal article" date="2007" name="Genome Biol.">
        <title>Assembly of the Candida albicans genome into sixteen supercontigs aligned on the eight chromosomes.</title>
        <authorList>
            <person name="van het Hoog M."/>
            <person name="Rast T.J."/>
            <person name="Martchenko M."/>
            <person name="Grindle S."/>
            <person name="Dignard D."/>
            <person name="Hogues H."/>
            <person name="Cuomo C."/>
            <person name="Berriman M."/>
            <person name="Scherer S."/>
            <person name="Magee B.B."/>
            <person name="Whiteway M."/>
            <person name="Chibana H."/>
            <person name="Nantel A."/>
            <person name="Magee P.T."/>
        </authorList>
    </citation>
    <scope>GENOME REANNOTATION</scope>
    <source>
        <strain evidence="7">SC5314 / ATCC MYA-2876</strain>
    </source>
</reference>
<dbReference type="InterPro" id="IPR031313">
    <property type="entry name" value="Sin1_PH_dom"/>
</dbReference>
<evidence type="ECO:0000313" key="7">
    <source>
        <dbReference type="Proteomes" id="UP000000559"/>
    </source>
</evidence>
<evidence type="ECO:0000259" key="3">
    <source>
        <dbReference type="Pfam" id="PF16978"/>
    </source>
</evidence>
<dbReference type="GO" id="GO:0038203">
    <property type="term" value="P:TORC2 signaling"/>
    <property type="evidence" value="ECO:0000318"/>
    <property type="project" value="GO_Central"/>
</dbReference>
<feature type="compositionally biased region" description="Acidic residues" evidence="2">
    <location>
        <begin position="262"/>
        <end position="278"/>
    </location>
</feature>
<feature type="domain" description="CRIM" evidence="3">
    <location>
        <begin position="466"/>
        <end position="603"/>
    </location>
</feature>
<organism evidence="6 7">
    <name type="scientific">Candida albicans (strain SC5314 / ATCC MYA-2876)</name>
    <name type="common">Yeast</name>
    <dbReference type="NCBI Taxonomy" id="237561"/>
    <lineage>
        <taxon>Eukaryota</taxon>
        <taxon>Fungi</taxon>
        <taxon>Dikarya</taxon>
        <taxon>Ascomycota</taxon>
        <taxon>Saccharomycotina</taxon>
        <taxon>Pichiomycetes</taxon>
        <taxon>Debaryomycetaceae</taxon>
        <taxon>Candida/Lodderomyces clade</taxon>
        <taxon>Candida</taxon>
    </lineage>
</organism>
<feature type="compositionally biased region" description="Polar residues" evidence="2">
    <location>
        <begin position="132"/>
        <end position="155"/>
    </location>
</feature>
<dbReference type="InterPro" id="IPR008828">
    <property type="entry name" value="Sin1/Avo1"/>
</dbReference>
<evidence type="ECO:0000259" key="4">
    <source>
        <dbReference type="Pfam" id="PF16979"/>
    </source>
</evidence>
<name>A0A1D8PFD7_CANAL</name>
<dbReference type="Pfam" id="PF16978">
    <property type="entry name" value="CRIM"/>
    <property type="match status" value="1"/>
</dbReference>
<dbReference type="FunCoup" id="A0A1D8PFD7">
    <property type="interactions" value="251"/>
</dbReference>
<feature type="region of interest" description="Disordered" evidence="2">
    <location>
        <begin position="400"/>
        <end position="430"/>
    </location>
</feature>